<feature type="region of interest" description="Disordered" evidence="1">
    <location>
        <begin position="23"/>
        <end position="62"/>
    </location>
</feature>
<dbReference type="AlphaFoldDB" id="M4DDW8"/>
<evidence type="ECO:0000313" key="3">
    <source>
        <dbReference type="Proteomes" id="UP000011750"/>
    </source>
</evidence>
<reference evidence="2 3" key="2">
    <citation type="journal article" date="2018" name="Hortic Res">
        <title>Improved Brassica rapa reference genome by single-molecule sequencing and chromosome conformation capture technologies.</title>
        <authorList>
            <person name="Zhang L."/>
            <person name="Cai X."/>
            <person name="Wu J."/>
            <person name="Liu M."/>
            <person name="Grob S."/>
            <person name="Cheng F."/>
            <person name="Liang J."/>
            <person name="Cai C."/>
            <person name="Liu Z."/>
            <person name="Liu B."/>
            <person name="Wang F."/>
            <person name="Li S."/>
            <person name="Liu F."/>
            <person name="Li X."/>
            <person name="Cheng L."/>
            <person name="Yang W."/>
            <person name="Li M.H."/>
            <person name="Grossniklaus U."/>
            <person name="Zheng H."/>
            <person name="Wang X."/>
        </authorList>
    </citation>
    <scope>NUCLEOTIDE SEQUENCE [LARGE SCALE GENOMIC DNA]</scope>
    <source>
        <strain evidence="2 3">cv. Chiifu-401-42</strain>
    </source>
</reference>
<sequence length="97" mass="11262">MVISKRYVDHALKIHLTPRGIKREVQEEEDEKRKRKRKKNEGGDEAPKEELEQLINSHQNSSDNDSFFTGFVDTHLLHIDIESSISNCCLKKSPDEN</sequence>
<proteinExistence type="predicted"/>
<accession>M4DDW8</accession>
<reference evidence="2 3" key="1">
    <citation type="journal article" date="2011" name="Nat. Genet.">
        <title>The genome of the mesopolyploid crop species Brassica rapa.</title>
        <authorList>
            <consortium name="Brassica rapa Genome Sequencing Project Consortium"/>
            <person name="Wang X."/>
            <person name="Wang H."/>
            <person name="Wang J."/>
            <person name="Sun R."/>
            <person name="Wu J."/>
            <person name="Liu S."/>
            <person name="Bai Y."/>
            <person name="Mun J.H."/>
            <person name="Bancroft I."/>
            <person name="Cheng F."/>
            <person name="Huang S."/>
            <person name="Li X."/>
            <person name="Hua W."/>
            <person name="Wang J."/>
            <person name="Wang X."/>
            <person name="Freeling M."/>
            <person name="Pires J.C."/>
            <person name="Paterson A.H."/>
            <person name="Chalhoub B."/>
            <person name="Wang B."/>
            <person name="Hayward A."/>
            <person name="Sharpe A.G."/>
            <person name="Park B.S."/>
            <person name="Weisshaar B."/>
            <person name="Liu B."/>
            <person name="Li B."/>
            <person name="Liu B."/>
            <person name="Tong C."/>
            <person name="Song C."/>
            <person name="Duran C."/>
            <person name="Peng C."/>
            <person name="Geng C."/>
            <person name="Koh C."/>
            <person name="Lin C."/>
            <person name="Edwards D."/>
            <person name="Mu D."/>
            <person name="Shen D."/>
            <person name="Soumpourou E."/>
            <person name="Li F."/>
            <person name="Fraser F."/>
            <person name="Conant G."/>
            <person name="Lassalle G."/>
            <person name="King G.J."/>
            <person name="Bonnema G."/>
            <person name="Tang H."/>
            <person name="Wang H."/>
            <person name="Belcram H."/>
            <person name="Zhou H."/>
            <person name="Hirakawa H."/>
            <person name="Abe H."/>
            <person name="Guo H."/>
            <person name="Wang H."/>
            <person name="Jin H."/>
            <person name="Parkin I.A."/>
            <person name="Batley J."/>
            <person name="Kim J.S."/>
            <person name="Just J."/>
            <person name="Li J."/>
            <person name="Xu J."/>
            <person name="Deng J."/>
            <person name="Kim J.A."/>
            <person name="Li J."/>
            <person name="Yu J."/>
            <person name="Meng J."/>
            <person name="Wang J."/>
            <person name="Min J."/>
            <person name="Poulain J."/>
            <person name="Wang J."/>
            <person name="Hatakeyama K."/>
            <person name="Wu K."/>
            <person name="Wang L."/>
            <person name="Fang L."/>
            <person name="Trick M."/>
            <person name="Links M.G."/>
            <person name="Zhao M."/>
            <person name="Jin M."/>
            <person name="Ramchiary N."/>
            <person name="Drou N."/>
            <person name="Berkman P.J."/>
            <person name="Cai Q."/>
            <person name="Huang Q."/>
            <person name="Li R."/>
            <person name="Tabata S."/>
            <person name="Cheng S."/>
            <person name="Zhang S."/>
            <person name="Zhang S."/>
            <person name="Huang S."/>
            <person name="Sato S."/>
            <person name="Sun S."/>
            <person name="Kwon S.J."/>
            <person name="Choi S.R."/>
            <person name="Lee T.H."/>
            <person name="Fan W."/>
            <person name="Zhao X."/>
            <person name="Tan X."/>
            <person name="Xu X."/>
            <person name="Wang Y."/>
            <person name="Qiu Y."/>
            <person name="Yin Y."/>
            <person name="Li Y."/>
            <person name="Du Y."/>
            <person name="Liao Y."/>
            <person name="Lim Y."/>
            <person name="Narusaka Y."/>
            <person name="Wang Y."/>
            <person name="Wang Z."/>
            <person name="Li Z."/>
            <person name="Wang Z."/>
            <person name="Xiong Z."/>
            <person name="Zhang Z."/>
        </authorList>
    </citation>
    <scope>NUCLEOTIDE SEQUENCE [LARGE SCALE GENOMIC DNA]</scope>
    <source>
        <strain evidence="2 3">cv. Chiifu-401-42</strain>
    </source>
</reference>
<dbReference type="EnsemblPlants" id="Bra014687.1">
    <property type="protein sequence ID" value="Bra014687.1-P"/>
    <property type="gene ID" value="Bra014687"/>
</dbReference>
<dbReference type="Gramene" id="Bra014687.1">
    <property type="protein sequence ID" value="Bra014687.1-P"/>
    <property type="gene ID" value="Bra014687"/>
</dbReference>
<name>M4DDW8_BRACM</name>
<evidence type="ECO:0000313" key="2">
    <source>
        <dbReference type="EnsemblPlants" id="Bra014687.1-P"/>
    </source>
</evidence>
<dbReference type="HOGENOM" id="CLU_2349708_0_0_1"/>
<keyword evidence="3" id="KW-1185">Reference proteome</keyword>
<organism evidence="2 3">
    <name type="scientific">Brassica campestris</name>
    <name type="common">Field mustard</name>
    <dbReference type="NCBI Taxonomy" id="3711"/>
    <lineage>
        <taxon>Eukaryota</taxon>
        <taxon>Viridiplantae</taxon>
        <taxon>Streptophyta</taxon>
        <taxon>Embryophyta</taxon>
        <taxon>Tracheophyta</taxon>
        <taxon>Spermatophyta</taxon>
        <taxon>Magnoliopsida</taxon>
        <taxon>eudicotyledons</taxon>
        <taxon>Gunneridae</taxon>
        <taxon>Pentapetalae</taxon>
        <taxon>rosids</taxon>
        <taxon>malvids</taxon>
        <taxon>Brassicales</taxon>
        <taxon>Brassicaceae</taxon>
        <taxon>Brassiceae</taxon>
        <taxon>Brassica</taxon>
    </lineage>
</organism>
<evidence type="ECO:0000256" key="1">
    <source>
        <dbReference type="SAM" id="MobiDB-lite"/>
    </source>
</evidence>
<dbReference type="Proteomes" id="UP000011750">
    <property type="component" value="Chromosome A04"/>
</dbReference>
<feature type="compositionally biased region" description="Basic and acidic residues" evidence="1">
    <location>
        <begin position="40"/>
        <end position="51"/>
    </location>
</feature>
<reference evidence="2" key="3">
    <citation type="submission" date="2023-03" db="UniProtKB">
        <authorList>
            <consortium name="EnsemblPlants"/>
        </authorList>
    </citation>
    <scope>IDENTIFICATION</scope>
    <source>
        <strain evidence="2">cv. Chiifu-401-42</strain>
    </source>
</reference>
<dbReference type="InParanoid" id="M4DDW8"/>
<protein>
    <submittedName>
        <fullName evidence="2">Uncharacterized protein</fullName>
    </submittedName>
</protein>
<dbReference type="OMA" id="MVISKRY"/>